<sequence length="62" mass="7256">MSKKRGVTVNSWMMFEDSKLSYWSLFSLILVLDGDHYWDIDDDGWEVLIYAPGLSYFSLKVS</sequence>
<protein>
    <submittedName>
        <fullName evidence="1">Uncharacterized protein</fullName>
    </submittedName>
</protein>
<reference evidence="1 2" key="1">
    <citation type="submission" date="2019-11" db="EMBL/GenBank/DDBJ databases">
        <authorList>
            <person name="Jiao W.-B."/>
            <person name="Schneeberger K."/>
        </authorList>
    </citation>
    <scope>NUCLEOTIDE SEQUENCE [LARGE SCALE GENOMIC DNA]</scope>
    <source>
        <strain evidence="2">cv. An-1</strain>
    </source>
</reference>
<evidence type="ECO:0000313" key="2">
    <source>
        <dbReference type="Proteomes" id="UP000426265"/>
    </source>
</evidence>
<dbReference type="AlphaFoldDB" id="A0A654ELR4"/>
<dbReference type="EMBL" id="CACRSJ010000104">
    <property type="protein sequence ID" value="VYS49708.1"/>
    <property type="molecule type" value="Genomic_DNA"/>
</dbReference>
<organism evidence="1 2">
    <name type="scientific">Arabidopsis thaliana</name>
    <name type="common">Mouse-ear cress</name>
    <dbReference type="NCBI Taxonomy" id="3702"/>
    <lineage>
        <taxon>Eukaryota</taxon>
        <taxon>Viridiplantae</taxon>
        <taxon>Streptophyta</taxon>
        <taxon>Embryophyta</taxon>
        <taxon>Tracheophyta</taxon>
        <taxon>Spermatophyta</taxon>
        <taxon>Magnoliopsida</taxon>
        <taxon>eudicotyledons</taxon>
        <taxon>Gunneridae</taxon>
        <taxon>Pentapetalae</taxon>
        <taxon>rosids</taxon>
        <taxon>malvids</taxon>
        <taxon>Brassicales</taxon>
        <taxon>Brassicaceae</taxon>
        <taxon>Camelineae</taxon>
        <taxon>Arabidopsis</taxon>
    </lineage>
</organism>
<accession>A0A654ELR4</accession>
<proteinExistence type="predicted"/>
<evidence type="ECO:0000313" key="1">
    <source>
        <dbReference type="EMBL" id="VYS49708.1"/>
    </source>
</evidence>
<dbReference type="Proteomes" id="UP000426265">
    <property type="component" value="Unassembled WGS sequence"/>
</dbReference>
<gene>
    <name evidence="1" type="ORF">AN1_LOCUS5182</name>
</gene>
<name>A0A654ELR4_ARATH</name>